<sequence length="122" mass="14497">MNVFAQTNKVAIEAIERNYQDCLSEGSDHYNCAVQYYAQMDSLLNTVYHQLYENLDTIRRHSLELSQQQWKEKRENYFKEIDVRVEKKRPMTLAGLDDDMIVTDNKAAFLRRRVMELISKQS</sequence>
<organism evidence="2 3">
    <name type="scientific">Chitinophaga rhizophila</name>
    <dbReference type="NCBI Taxonomy" id="2866212"/>
    <lineage>
        <taxon>Bacteria</taxon>
        <taxon>Pseudomonadati</taxon>
        <taxon>Bacteroidota</taxon>
        <taxon>Chitinophagia</taxon>
        <taxon>Chitinophagales</taxon>
        <taxon>Chitinophagaceae</taxon>
        <taxon>Chitinophaga</taxon>
    </lineage>
</organism>
<feature type="domain" description="Lysozyme inhibitor LprI-like N-terminal" evidence="1">
    <location>
        <begin position="30"/>
        <end position="114"/>
    </location>
</feature>
<dbReference type="Gene3D" id="1.20.1270.180">
    <property type="match status" value="1"/>
</dbReference>
<reference evidence="2 3" key="1">
    <citation type="submission" date="2021-08" db="EMBL/GenBank/DDBJ databases">
        <title>The genome sequence of Chitinophaga sp. B61.</title>
        <authorList>
            <person name="Zhang X."/>
        </authorList>
    </citation>
    <scope>NUCLEOTIDE SEQUENCE [LARGE SCALE GENOMIC DNA]</scope>
    <source>
        <strain evidence="2 3">B61</strain>
    </source>
</reference>
<dbReference type="RefSeq" id="WP_220251393.1">
    <property type="nucleotide sequence ID" value="NZ_JAICCF010000003.1"/>
</dbReference>
<dbReference type="InterPro" id="IPR009739">
    <property type="entry name" value="LprI-like_N"/>
</dbReference>
<protein>
    <submittedName>
        <fullName evidence="2">Lysozyme inhibitor LprI family protein</fullName>
    </submittedName>
</protein>
<accession>A0ABS7GFP7</accession>
<keyword evidence="3" id="KW-1185">Reference proteome</keyword>
<evidence type="ECO:0000313" key="3">
    <source>
        <dbReference type="Proteomes" id="UP000812961"/>
    </source>
</evidence>
<dbReference type="Pfam" id="PF07007">
    <property type="entry name" value="LprI"/>
    <property type="match status" value="1"/>
</dbReference>
<gene>
    <name evidence="2" type="ORF">K1Y79_17150</name>
</gene>
<name>A0ABS7GFP7_9BACT</name>
<dbReference type="EMBL" id="JAICCF010000003">
    <property type="protein sequence ID" value="MBW8686070.1"/>
    <property type="molecule type" value="Genomic_DNA"/>
</dbReference>
<evidence type="ECO:0000313" key="2">
    <source>
        <dbReference type="EMBL" id="MBW8686070.1"/>
    </source>
</evidence>
<proteinExistence type="predicted"/>
<evidence type="ECO:0000259" key="1">
    <source>
        <dbReference type="Pfam" id="PF07007"/>
    </source>
</evidence>
<dbReference type="Proteomes" id="UP000812961">
    <property type="component" value="Unassembled WGS sequence"/>
</dbReference>
<comment type="caution">
    <text evidence="2">The sequence shown here is derived from an EMBL/GenBank/DDBJ whole genome shotgun (WGS) entry which is preliminary data.</text>
</comment>